<dbReference type="RefSeq" id="WP_380229872.1">
    <property type="nucleotide sequence ID" value="NZ_JBHSOF010000087.1"/>
</dbReference>
<accession>A0ABW0XCD3</accession>
<keyword evidence="3" id="KW-1185">Reference proteome</keyword>
<comment type="caution">
    <text evidence="2">The sequence shown here is derived from an EMBL/GenBank/DDBJ whole genome shotgun (WGS) entry which is preliminary data.</text>
</comment>
<organism evidence="2 3">
    <name type="scientific">Kitasatospora misakiensis</name>
    <dbReference type="NCBI Taxonomy" id="67330"/>
    <lineage>
        <taxon>Bacteria</taxon>
        <taxon>Bacillati</taxon>
        <taxon>Actinomycetota</taxon>
        <taxon>Actinomycetes</taxon>
        <taxon>Kitasatosporales</taxon>
        <taxon>Streptomycetaceae</taxon>
        <taxon>Kitasatospora</taxon>
    </lineage>
</organism>
<sequence>MANNQSETPVPTLPAEQAATAEAGQAVEGAVVATANPAEYAEPTADRKADLEDDSFGDEAQYVDESAASTPGESGKERQPQGVIASHP</sequence>
<gene>
    <name evidence="2" type="ORF">ACFP3U_35380</name>
</gene>
<proteinExistence type="predicted"/>
<evidence type="ECO:0000313" key="2">
    <source>
        <dbReference type="EMBL" id="MFC5668233.1"/>
    </source>
</evidence>
<name>A0ABW0XCD3_9ACTN</name>
<feature type="region of interest" description="Disordered" evidence="1">
    <location>
        <begin position="1"/>
        <end position="88"/>
    </location>
</feature>
<protein>
    <submittedName>
        <fullName evidence="2">Uncharacterized protein</fullName>
    </submittedName>
</protein>
<dbReference type="Proteomes" id="UP001595975">
    <property type="component" value="Unassembled WGS sequence"/>
</dbReference>
<evidence type="ECO:0000313" key="3">
    <source>
        <dbReference type="Proteomes" id="UP001595975"/>
    </source>
</evidence>
<evidence type="ECO:0000256" key="1">
    <source>
        <dbReference type="SAM" id="MobiDB-lite"/>
    </source>
</evidence>
<reference evidence="3" key="1">
    <citation type="journal article" date="2019" name="Int. J. Syst. Evol. Microbiol.">
        <title>The Global Catalogue of Microorganisms (GCM) 10K type strain sequencing project: providing services to taxonomists for standard genome sequencing and annotation.</title>
        <authorList>
            <consortium name="The Broad Institute Genomics Platform"/>
            <consortium name="The Broad Institute Genome Sequencing Center for Infectious Disease"/>
            <person name="Wu L."/>
            <person name="Ma J."/>
        </authorList>
    </citation>
    <scope>NUCLEOTIDE SEQUENCE [LARGE SCALE GENOMIC DNA]</scope>
    <source>
        <strain evidence="3">CGMCC 4.1437</strain>
    </source>
</reference>
<feature type="compositionally biased region" description="Low complexity" evidence="1">
    <location>
        <begin position="15"/>
        <end position="35"/>
    </location>
</feature>
<dbReference type="EMBL" id="JBHSOF010000087">
    <property type="protein sequence ID" value="MFC5668233.1"/>
    <property type="molecule type" value="Genomic_DNA"/>
</dbReference>